<organism evidence="7 8">
    <name type="scientific">Mesorhabditis spiculigera</name>
    <dbReference type="NCBI Taxonomy" id="96644"/>
    <lineage>
        <taxon>Eukaryota</taxon>
        <taxon>Metazoa</taxon>
        <taxon>Ecdysozoa</taxon>
        <taxon>Nematoda</taxon>
        <taxon>Chromadorea</taxon>
        <taxon>Rhabditida</taxon>
        <taxon>Rhabditina</taxon>
        <taxon>Rhabditomorpha</taxon>
        <taxon>Rhabditoidea</taxon>
        <taxon>Rhabditidae</taxon>
        <taxon>Mesorhabditinae</taxon>
        <taxon>Mesorhabditis</taxon>
    </lineage>
</organism>
<dbReference type="InterPro" id="IPR008166">
    <property type="entry name" value="Glyco_transf_92"/>
</dbReference>
<evidence type="ECO:0000256" key="3">
    <source>
        <dbReference type="ARBA" id="ARBA00022676"/>
    </source>
</evidence>
<evidence type="ECO:0000256" key="6">
    <source>
        <dbReference type="RuleBase" id="RU366017"/>
    </source>
</evidence>
<keyword evidence="8" id="KW-1185">Reference proteome</keyword>
<feature type="non-terminal residue" evidence="7">
    <location>
        <position position="378"/>
    </location>
</feature>
<evidence type="ECO:0000256" key="1">
    <source>
        <dbReference type="ARBA" id="ARBA00004167"/>
    </source>
</evidence>
<evidence type="ECO:0000256" key="5">
    <source>
        <dbReference type="ARBA" id="ARBA00023136"/>
    </source>
</evidence>
<dbReference type="GO" id="GO:0016757">
    <property type="term" value="F:glycosyltransferase activity"/>
    <property type="evidence" value="ECO:0007669"/>
    <property type="project" value="UniProtKB-UniRule"/>
</dbReference>
<dbReference type="Pfam" id="PF01697">
    <property type="entry name" value="Glyco_transf_92"/>
    <property type="match status" value="1"/>
</dbReference>
<evidence type="ECO:0000313" key="7">
    <source>
        <dbReference type="EMBL" id="CAJ0587779.1"/>
    </source>
</evidence>
<keyword evidence="3 6" id="KW-0328">Glycosyltransferase</keyword>
<dbReference type="AlphaFoldDB" id="A0AA36DII8"/>
<dbReference type="Proteomes" id="UP001177023">
    <property type="component" value="Unassembled WGS sequence"/>
</dbReference>
<evidence type="ECO:0000256" key="2">
    <source>
        <dbReference type="ARBA" id="ARBA00007647"/>
    </source>
</evidence>
<accession>A0AA36DII8</accession>
<dbReference type="GO" id="GO:0016020">
    <property type="term" value="C:membrane"/>
    <property type="evidence" value="ECO:0007669"/>
    <property type="project" value="UniProtKB-SubCell"/>
</dbReference>
<gene>
    <name evidence="7" type="ORF">MSPICULIGERA_LOCUS25733</name>
</gene>
<evidence type="ECO:0000256" key="4">
    <source>
        <dbReference type="ARBA" id="ARBA00022679"/>
    </source>
</evidence>
<comment type="similarity">
    <text evidence="2 6">Belongs to the glycosyltransferase 92 family.</text>
</comment>
<dbReference type="PANTHER" id="PTHR47024:SF1">
    <property type="entry name" value="GLYCOSYLTRANSFERASE FAMILY 92 PROTEIN"/>
    <property type="match status" value="1"/>
</dbReference>
<reference evidence="7" key="1">
    <citation type="submission" date="2023-06" db="EMBL/GenBank/DDBJ databases">
        <authorList>
            <person name="Delattre M."/>
        </authorList>
    </citation>
    <scope>NUCLEOTIDE SEQUENCE</scope>
    <source>
        <strain evidence="7">AF72</strain>
    </source>
</reference>
<comment type="caution">
    <text evidence="7">The sequence shown here is derived from an EMBL/GenBank/DDBJ whole genome shotgun (WGS) entry which is preliminary data.</text>
</comment>
<sequence length="378" mass="44580">MDDDAVYVYKAYYDLRDPAGPRIRVLLTSNCSTLASNQTVLDLRIEGKSIGIGWEKMTNGVERSPSKYTDDVSACIGALHWFNDWPRLILYVEMARLNGISRILVTWQSISKEVKAVIDYYQQRGIIQPHPWPLLPFNEKRNPNSNVYIASHNLFTQHCNFWSSSKYTFLSDVDELLYMRYHNKTLFELLESWYRKKKDIAGFKFKHTPLALKMASNPFEYEKFLELEPLRKPLTYEGWRFPKSIFLTEYTQISWVHYPREFFAKKKNYEIPADEALYFHLRENFEDANATVLYPDVQLFRQEEVDQRIWLIADTIRDIFQDTVPKYRTRELYAAMGECRKRKGKKCEDASVGCWDALSGMDDWIYAAPTPNSYYIPV</sequence>
<protein>
    <recommendedName>
        <fullName evidence="6">Glycosyltransferase family 92 protein</fullName>
        <ecNumber evidence="6">2.4.1.-</ecNumber>
    </recommendedName>
</protein>
<keyword evidence="4 6" id="KW-0808">Transferase</keyword>
<dbReference type="EMBL" id="CATQJA010002710">
    <property type="protein sequence ID" value="CAJ0587779.1"/>
    <property type="molecule type" value="Genomic_DNA"/>
</dbReference>
<comment type="subcellular location">
    <subcellularLocation>
        <location evidence="1">Membrane</location>
        <topology evidence="1">Single-pass membrane protein</topology>
    </subcellularLocation>
</comment>
<evidence type="ECO:0000313" key="8">
    <source>
        <dbReference type="Proteomes" id="UP001177023"/>
    </source>
</evidence>
<keyword evidence="5" id="KW-0472">Membrane</keyword>
<proteinExistence type="inferred from homology"/>
<name>A0AA36DII8_9BILA</name>
<dbReference type="PANTHER" id="PTHR47024">
    <property type="entry name" value="BIOFILM ABSENT ON HEAD (AFTER YERSINIA EXPOSURE)-RELATED"/>
    <property type="match status" value="1"/>
</dbReference>
<dbReference type="EC" id="2.4.1.-" evidence="6"/>